<feature type="domain" description="Acyltransferase 3" evidence="2">
    <location>
        <begin position="11"/>
        <end position="363"/>
    </location>
</feature>
<feature type="transmembrane region" description="Helical" evidence="1">
    <location>
        <begin position="134"/>
        <end position="160"/>
    </location>
</feature>
<dbReference type="InterPro" id="IPR050623">
    <property type="entry name" value="Glucan_succinyl_AcylTrfase"/>
</dbReference>
<evidence type="ECO:0000259" key="2">
    <source>
        <dbReference type="Pfam" id="PF01757"/>
    </source>
</evidence>
<organism evidence="3 4">
    <name type="scientific">Sandarakinorhabdus glacialis</name>
    <dbReference type="NCBI Taxonomy" id="1614636"/>
    <lineage>
        <taxon>Bacteria</taxon>
        <taxon>Pseudomonadati</taxon>
        <taxon>Pseudomonadota</taxon>
        <taxon>Alphaproteobacteria</taxon>
        <taxon>Sphingomonadales</taxon>
        <taxon>Sphingosinicellaceae</taxon>
        <taxon>Sandarakinorhabdus</taxon>
    </lineage>
</organism>
<evidence type="ECO:0000313" key="4">
    <source>
        <dbReference type="Proteomes" id="UP000635071"/>
    </source>
</evidence>
<gene>
    <name evidence="3" type="primary">mdoC</name>
    <name evidence="3" type="ORF">GCM10011529_24050</name>
</gene>
<feature type="transmembrane region" description="Helical" evidence="1">
    <location>
        <begin position="320"/>
        <end position="342"/>
    </location>
</feature>
<feature type="transmembrane region" description="Helical" evidence="1">
    <location>
        <begin position="186"/>
        <end position="207"/>
    </location>
</feature>
<feature type="transmembrane region" description="Helical" evidence="1">
    <location>
        <begin position="227"/>
        <end position="244"/>
    </location>
</feature>
<feature type="transmembrane region" description="Helical" evidence="1">
    <location>
        <begin position="57"/>
        <end position="76"/>
    </location>
</feature>
<comment type="caution">
    <text evidence="3">The sequence shown here is derived from an EMBL/GenBank/DDBJ whole genome shotgun (WGS) entry which is preliminary data.</text>
</comment>
<name>A0A916ZWH7_9SPHN</name>
<dbReference type="PANTHER" id="PTHR36927:SF3">
    <property type="entry name" value="GLUCANS BIOSYNTHESIS PROTEIN C"/>
    <property type="match status" value="1"/>
</dbReference>
<keyword evidence="4" id="KW-1185">Reference proteome</keyword>
<accession>A0A916ZWH7</accession>
<dbReference type="Pfam" id="PF01757">
    <property type="entry name" value="Acyl_transf_3"/>
    <property type="match status" value="1"/>
</dbReference>
<reference evidence="3" key="1">
    <citation type="journal article" date="2014" name="Int. J. Syst. Evol. Microbiol.">
        <title>Complete genome sequence of Corynebacterium casei LMG S-19264T (=DSM 44701T), isolated from a smear-ripened cheese.</title>
        <authorList>
            <consortium name="US DOE Joint Genome Institute (JGI-PGF)"/>
            <person name="Walter F."/>
            <person name="Albersmeier A."/>
            <person name="Kalinowski J."/>
            <person name="Ruckert C."/>
        </authorList>
    </citation>
    <scope>NUCLEOTIDE SEQUENCE</scope>
    <source>
        <strain evidence="3">CGMCC 1.15519</strain>
    </source>
</reference>
<dbReference type="Proteomes" id="UP000635071">
    <property type="component" value="Unassembled WGS sequence"/>
</dbReference>
<keyword evidence="1" id="KW-0472">Membrane</keyword>
<reference evidence="3" key="2">
    <citation type="submission" date="2020-09" db="EMBL/GenBank/DDBJ databases">
        <authorList>
            <person name="Sun Q."/>
            <person name="Zhou Y."/>
        </authorList>
    </citation>
    <scope>NUCLEOTIDE SEQUENCE</scope>
    <source>
        <strain evidence="3">CGMCC 1.15519</strain>
    </source>
</reference>
<dbReference type="GO" id="GO:0016747">
    <property type="term" value="F:acyltransferase activity, transferring groups other than amino-acyl groups"/>
    <property type="evidence" value="ECO:0007669"/>
    <property type="project" value="InterPro"/>
</dbReference>
<feature type="transmembrane region" description="Helical" evidence="1">
    <location>
        <begin position="96"/>
        <end position="114"/>
    </location>
</feature>
<dbReference type="AlphaFoldDB" id="A0A916ZWH7"/>
<sequence>MASSSRPYFFYMDTIRAFLMLLGVPYHAARLYGDGRRNAVQSPDTSHLLDVFADISQSFRMEAFFVVAGFFACMVLSRSDLTHFFRGRLTRIGMPLLFCTILFAPIGAALIASGRNNGAPVPPGTIMALLPLPGTWWVMHLWFLHTLLLLTFILIGLALLARQWPLARRAGQRVLQWLSALIRQPYLVAGLVIITAWIAVWIIPTVLKRAFGMGLNPLDPFFDLRPVIRFLPMFLFGAAMWLLPSLREWMSRPRRLALPAALVGSLIFVIGSNDARLEGILTPIGACFAGFFWAQFLIAGAATHFDRHSPVVRYLSNASFTVYLVHFPIVLGLGLFFLPIAWPPLIEFSLIVAITLAISLAIHEVIRRSRILSLLFNGKPLGSAA</sequence>
<feature type="transmembrane region" description="Helical" evidence="1">
    <location>
        <begin position="256"/>
        <end position="273"/>
    </location>
</feature>
<keyword evidence="1" id="KW-1133">Transmembrane helix</keyword>
<evidence type="ECO:0000256" key="1">
    <source>
        <dbReference type="SAM" id="Phobius"/>
    </source>
</evidence>
<dbReference type="PANTHER" id="PTHR36927">
    <property type="entry name" value="BLR4337 PROTEIN"/>
    <property type="match status" value="1"/>
</dbReference>
<keyword evidence="1" id="KW-0812">Transmembrane</keyword>
<feature type="transmembrane region" description="Helical" evidence="1">
    <location>
        <begin position="348"/>
        <end position="366"/>
    </location>
</feature>
<dbReference type="EMBL" id="BMJM01000008">
    <property type="protein sequence ID" value="GGE16813.1"/>
    <property type="molecule type" value="Genomic_DNA"/>
</dbReference>
<evidence type="ECO:0000313" key="3">
    <source>
        <dbReference type="EMBL" id="GGE16813.1"/>
    </source>
</evidence>
<feature type="transmembrane region" description="Helical" evidence="1">
    <location>
        <begin position="279"/>
        <end position="299"/>
    </location>
</feature>
<dbReference type="InterPro" id="IPR002656">
    <property type="entry name" value="Acyl_transf_3_dom"/>
</dbReference>
<protein>
    <submittedName>
        <fullName evidence="3">Glucan biosynthesis protein</fullName>
    </submittedName>
</protein>
<dbReference type="RefSeq" id="WP_188763206.1">
    <property type="nucleotide sequence ID" value="NZ_BMJM01000008.1"/>
</dbReference>
<proteinExistence type="predicted"/>